<sequence length="220" mass="25367">MTIRATAPVVPIKPVELMDGKYDQFIGVYEDHLPKFICDRLIDTLDRYIDTDMSSGDYRAAGLNEEAVVMDGSTQFSNKSLGRKDKAILLQFADLTLHQEVNQYLNSCYLHYVEQYGFVGPKLISFDQKVQRTEPGGGYHHWHCENSTWEMANRTLVWAIYLNDDFEAGETEFLHQHVRLKPKRGTVVIWPAAWPWQHRGNPPINGTKYILTGWYVNCPI</sequence>
<accession>A0A873WDC0</accession>
<dbReference type="InterPro" id="IPR044862">
    <property type="entry name" value="Pro_4_hyd_alph_FE2OG_OXY"/>
</dbReference>
<keyword evidence="2" id="KW-0223">Dioxygenase</keyword>
<evidence type="ECO:0000256" key="3">
    <source>
        <dbReference type="ARBA" id="ARBA00023002"/>
    </source>
</evidence>
<reference evidence="5" key="1">
    <citation type="submission" date="2020-10" db="EMBL/GenBank/DDBJ databases">
        <title>The Isolation and Genome Sequence of a Novel Cyanophage S-H9-1 from the Yellow Sea, China.</title>
        <authorList>
            <person name="Jiang T."/>
        </authorList>
    </citation>
    <scope>NUCLEOTIDE SEQUENCE</scope>
</reference>
<dbReference type="GeneID" id="77945692"/>
<organism evidence="5 6">
    <name type="scientific">Synechococcus phage S-H9-1</name>
    <dbReference type="NCBI Taxonomy" id="2783674"/>
    <lineage>
        <taxon>Viruses</taxon>
        <taxon>Duplodnaviria</taxon>
        <taxon>Heunggongvirae</taxon>
        <taxon>Uroviricota</taxon>
        <taxon>Caudoviricetes</taxon>
        <taxon>Pantevenvirales</taxon>
        <taxon>Kyanoviridae</taxon>
        <taxon>Scyllavirus</taxon>
        <taxon>Scyllavirus aitchnine</taxon>
    </lineage>
</organism>
<dbReference type="RefSeq" id="YP_010669509.1">
    <property type="nucleotide sequence ID" value="NC_070961.1"/>
</dbReference>
<evidence type="ECO:0000313" key="6">
    <source>
        <dbReference type="Proteomes" id="UP000663288"/>
    </source>
</evidence>
<dbReference type="SUPFAM" id="SSF51197">
    <property type="entry name" value="Clavaminate synthase-like"/>
    <property type="match status" value="1"/>
</dbReference>
<dbReference type="GO" id="GO:0051213">
    <property type="term" value="F:dioxygenase activity"/>
    <property type="evidence" value="ECO:0007669"/>
    <property type="project" value="UniProtKB-KW"/>
</dbReference>
<dbReference type="Proteomes" id="UP000663288">
    <property type="component" value="Segment"/>
</dbReference>
<dbReference type="GO" id="GO:0016705">
    <property type="term" value="F:oxidoreductase activity, acting on paired donors, with incorporation or reduction of molecular oxygen"/>
    <property type="evidence" value="ECO:0007669"/>
    <property type="project" value="InterPro"/>
</dbReference>
<dbReference type="GO" id="GO:0005506">
    <property type="term" value="F:iron ion binding"/>
    <property type="evidence" value="ECO:0007669"/>
    <property type="project" value="InterPro"/>
</dbReference>
<dbReference type="Pfam" id="PF13640">
    <property type="entry name" value="2OG-FeII_Oxy_3"/>
    <property type="match status" value="1"/>
</dbReference>
<dbReference type="InterPro" id="IPR006620">
    <property type="entry name" value="Pro_4_hyd_alph"/>
</dbReference>
<keyword evidence="3" id="KW-0560">Oxidoreductase</keyword>
<dbReference type="GO" id="GO:0031418">
    <property type="term" value="F:L-ascorbic acid binding"/>
    <property type="evidence" value="ECO:0007669"/>
    <property type="project" value="InterPro"/>
</dbReference>
<dbReference type="KEGG" id="vg:77945692"/>
<protein>
    <submittedName>
        <fullName evidence="5">2OG-Fe(II) oxygenase</fullName>
    </submittedName>
</protein>
<dbReference type="EMBL" id="MW117966">
    <property type="protein sequence ID" value="QPB08093.1"/>
    <property type="molecule type" value="Genomic_DNA"/>
</dbReference>
<dbReference type="SMART" id="SM00702">
    <property type="entry name" value="P4Hc"/>
    <property type="match status" value="1"/>
</dbReference>
<comment type="cofactor">
    <cofactor evidence="1">
        <name>L-ascorbate</name>
        <dbReference type="ChEBI" id="CHEBI:38290"/>
    </cofactor>
</comment>
<evidence type="ECO:0000256" key="1">
    <source>
        <dbReference type="ARBA" id="ARBA00001961"/>
    </source>
</evidence>
<proteinExistence type="predicted"/>
<dbReference type="Gene3D" id="2.60.120.620">
    <property type="entry name" value="q2cbj1_9rhob like domain"/>
    <property type="match status" value="1"/>
</dbReference>
<name>A0A873WDC0_9CAUD</name>
<feature type="domain" description="Prolyl 4-hydroxylase alpha subunit" evidence="4">
    <location>
        <begin position="24"/>
        <end position="216"/>
    </location>
</feature>
<evidence type="ECO:0000256" key="2">
    <source>
        <dbReference type="ARBA" id="ARBA00022964"/>
    </source>
</evidence>
<evidence type="ECO:0000313" key="5">
    <source>
        <dbReference type="EMBL" id="QPB08093.1"/>
    </source>
</evidence>
<keyword evidence="6" id="KW-1185">Reference proteome</keyword>
<evidence type="ECO:0000259" key="4">
    <source>
        <dbReference type="SMART" id="SM00702"/>
    </source>
</evidence>